<organism evidence="2 3">
    <name type="scientific">Candidatus Fimisoma avicola</name>
    <dbReference type="NCBI Taxonomy" id="2840826"/>
    <lineage>
        <taxon>Bacteria</taxon>
        <taxon>Bacillati</taxon>
        <taxon>Bacillota</taxon>
        <taxon>Clostridia</taxon>
        <taxon>Eubacteriales</taxon>
        <taxon>Candidatus Fimisoma</taxon>
    </lineage>
</organism>
<proteinExistence type="predicted"/>
<reference evidence="2" key="1">
    <citation type="submission" date="2020-10" db="EMBL/GenBank/DDBJ databases">
        <authorList>
            <person name="Gilroy R."/>
        </authorList>
    </citation>
    <scope>NUCLEOTIDE SEQUENCE</scope>
    <source>
        <strain evidence="2">11300</strain>
    </source>
</reference>
<evidence type="ECO:0000313" key="3">
    <source>
        <dbReference type="Proteomes" id="UP000824091"/>
    </source>
</evidence>
<name>A0A9D1I5D1_9FIRM</name>
<dbReference type="EMBL" id="DVMO01000042">
    <property type="protein sequence ID" value="HIU27280.1"/>
    <property type="molecule type" value="Genomic_DNA"/>
</dbReference>
<keyword evidence="1" id="KW-1133">Transmembrane helix</keyword>
<feature type="transmembrane region" description="Helical" evidence="1">
    <location>
        <begin position="73"/>
        <end position="94"/>
    </location>
</feature>
<dbReference type="AlphaFoldDB" id="A0A9D1I5D1"/>
<accession>A0A9D1I5D1</accession>
<sequence length="95" mass="10938">MIKAKRVKAWDEDTTGYSVDSWFHGTYGYQVDGKSYEYRYMSKVYPPYELTLYYINDPGKAFVNEVKKKEHSLALISLLLPIGVFVLTVFLLGAV</sequence>
<keyword evidence="1" id="KW-0812">Transmembrane</keyword>
<reference evidence="2" key="2">
    <citation type="journal article" date="2021" name="PeerJ">
        <title>Extensive microbial diversity within the chicken gut microbiome revealed by metagenomics and culture.</title>
        <authorList>
            <person name="Gilroy R."/>
            <person name="Ravi A."/>
            <person name="Getino M."/>
            <person name="Pursley I."/>
            <person name="Horton D.L."/>
            <person name="Alikhan N.F."/>
            <person name="Baker D."/>
            <person name="Gharbi K."/>
            <person name="Hall N."/>
            <person name="Watson M."/>
            <person name="Adriaenssens E.M."/>
            <person name="Foster-Nyarko E."/>
            <person name="Jarju S."/>
            <person name="Secka A."/>
            <person name="Antonio M."/>
            <person name="Oren A."/>
            <person name="Chaudhuri R.R."/>
            <person name="La Ragione R."/>
            <person name="Hildebrand F."/>
            <person name="Pallen M.J."/>
        </authorList>
    </citation>
    <scope>NUCLEOTIDE SEQUENCE</scope>
    <source>
        <strain evidence="2">11300</strain>
    </source>
</reference>
<comment type="caution">
    <text evidence="2">The sequence shown here is derived from an EMBL/GenBank/DDBJ whole genome shotgun (WGS) entry which is preliminary data.</text>
</comment>
<gene>
    <name evidence="2" type="ORF">IAD16_02715</name>
</gene>
<protein>
    <submittedName>
        <fullName evidence="2">Uncharacterized protein</fullName>
    </submittedName>
</protein>
<keyword evidence="1" id="KW-0472">Membrane</keyword>
<evidence type="ECO:0000313" key="2">
    <source>
        <dbReference type="EMBL" id="HIU27280.1"/>
    </source>
</evidence>
<dbReference type="Proteomes" id="UP000824091">
    <property type="component" value="Unassembled WGS sequence"/>
</dbReference>
<evidence type="ECO:0000256" key="1">
    <source>
        <dbReference type="SAM" id="Phobius"/>
    </source>
</evidence>